<evidence type="ECO:0000313" key="2">
    <source>
        <dbReference type="Proteomes" id="UP000001349"/>
    </source>
</evidence>
<dbReference type="STRING" id="394503.Ccel_3063"/>
<dbReference type="Proteomes" id="UP000001349">
    <property type="component" value="Chromosome"/>
</dbReference>
<dbReference type="KEGG" id="cce:Ccel_3063"/>
<accession>B8I923</accession>
<dbReference type="AlphaFoldDB" id="B8I923"/>
<dbReference type="EMBL" id="CP001348">
    <property type="protein sequence ID" value="ACL77355.1"/>
    <property type="molecule type" value="Genomic_DNA"/>
</dbReference>
<keyword evidence="2" id="KW-1185">Reference proteome</keyword>
<dbReference type="Pfam" id="PF11272">
    <property type="entry name" value="DUF3072"/>
    <property type="match status" value="1"/>
</dbReference>
<protein>
    <submittedName>
        <fullName evidence="1">Uncharacterized protein</fullName>
    </submittedName>
</protein>
<reference evidence="1 2" key="1">
    <citation type="submission" date="2009-01" db="EMBL/GenBank/DDBJ databases">
        <title>Complete sequence of Clostridium cellulolyticum H10.</title>
        <authorList>
            <consortium name="US DOE Joint Genome Institute"/>
            <person name="Lucas S."/>
            <person name="Copeland A."/>
            <person name="Lapidus A."/>
            <person name="Glavina del Rio T."/>
            <person name="Dalin E."/>
            <person name="Tice H."/>
            <person name="Bruce D."/>
            <person name="Goodwin L."/>
            <person name="Pitluck S."/>
            <person name="Chertkov O."/>
            <person name="Saunders E."/>
            <person name="Brettin T."/>
            <person name="Detter J.C."/>
            <person name="Han C."/>
            <person name="Larimer F."/>
            <person name="Land M."/>
            <person name="Hauser L."/>
            <person name="Kyrpides N."/>
            <person name="Ivanova N."/>
            <person name="Zhou J."/>
            <person name="Richardson P."/>
        </authorList>
    </citation>
    <scope>NUCLEOTIDE SEQUENCE [LARGE SCALE GENOMIC DNA]</scope>
    <source>
        <strain evidence="2">ATCC 35319 / DSM 5812 / JCM 6584 / H10</strain>
    </source>
</reference>
<sequence length="77" mass="8611">MAEFCSCGSLIIHGNCTKKGCQFHKNSLVDPATYAQIEYIKSLLAQTDSDMEVNFDVIAKSEASRLIDELLKQKELQ</sequence>
<gene>
    <name evidence="1" type="ordered locus">Ccel_3063</name>
</gene>
<dbReference type="RefSeq" id="WP_015926414.1">
    <property type="nucleotide sequence ID" value="NC_011898.1"/>
</dbReference>
<proteinExistence type="predicted"/>
<evidence type="ECO:0000313" key="1">
    <source>
        <dbReference type="EMBL" id="ACL77355.1"/>
    </source>
</evidence>
<name>B8I923_RUMCH</name>
<dbReference type="HOGENOM" id="CLU_2631888_0_0_9"/>
<organism evidence="1 2">
    <name type="scientific">Ruminiclostridium cellulolyticum (strain ATCC 35319 / DSM 5812 / JCM 6584 / H10)</name>
    <name type="common">Clostridium cellulolyticum</name>
    <dbReference type="NCBI Taxonomy" id="394503"/>
    <lineage>
        <taxon>Bacteria</taxon>
        <taxon>Bacillati</taxon>
        <taxon>Bacillota</taxon>
        <taxon>Clostridia</taxon>
        <taxon>Eubacteriales</taxon>
        <taxon>Oscillospiraceae</taxon>
        <taxon>Ruminiclostridium</taxon>
    </lineage>
</organism>
<dbReference type="InterPro" id="IPR021425">
    <property type="entry name" value="DUF3072"/>
</dbReference>